<evidence type="ECO:0000313" key="2">
    <source>
        <dbReference type="Proteomes" id="UP001149331"/>
    </source>
</evidence>
<organism evidence="1 2">
    <name type="scientific">Mediterraneibacter gnavus</name>
    <name type="common">Ruminococcus gnavus</name>
    <dbReference type="NCBI Taxonomy" id="33038"/>
    <lineage>
        <taxon>Bacteria</taxon>
        <taxon>Bacillati</taxon>
        <taxon>Bacillota</taxon>
        <taxon>Clostridia</taxon>
        <taxon>Lachnospirales</taxon>
        <taxon>Lachnospiraceae</taxon>
        <taxon>Mediterraneibacter</taxon>
    </lineage>
</organism>
<sequence>MKKIIIFCNTYYQLIVAIQMRLTIKRNDKITVIVTDECKNAESIVQRLKAVNLFDKVCFMKTKVEKQDVGFGFKISAIYKGVFGFVPNGIDKYDKYDEIIGFNMDLPTHYIFAALLKQNKNIICRKMEEGLLSYNSPSDTSGLLTLIYQIRSKLKKRNLRDGIRDFYCFNTEMYSGKLSPVAIPKIDNDNIVFKEVLEKVFSIDKNKNPYVDKIIFLSCVYDFEGEKTIGELETAKKIAEKVGYENLIIKVHPRDNSLRFEKEGLIVDKNFSIPWEAMCMCKDLSKNILISTLSGSILNISGIFSKVPQCYYIYPLCRLEENSLALHFKSVIEKYLTSNGNVNFENIKILYDLDSLDEI</sequence>
<dbReference type="RefSeq" id="WP_118401391.1">
    <property type="nucleotide sequence ID" value="NZ_JAPZEG010000007.1"/>
</dbReference>
<proteinExistence type="predicted"/>
<evidence type="ECO:0000313" key="1">
    <source>
        <dbReference type="EMBL" id="MDE1203395.1"/>
    </source>
</evidence>
<protein>
    <submittedName>
        <fullName evidence="1">Polysialyltransferase family glycosyltransferase</fullName>
    </submittedName>
</protein>
<dbReference type="Proteomes" id="UP001149331">
    <property type="component" value="Unassembled WGS sequence"/>
</dbReference>
<dbReference type="AlphaFoldDB" id="A0AAW6K1W4"/>
<name>A0AAW6K1W4_MEDGN</name>
<comment type="caution">
    <text evidence="1">The sequence shown here is derived from an EMBL/GenBank/DDBJ whole genome shotgun (WGS) entry which is preliminary data.</text>
</comment>
<accession>A0AAW6K1W4</accession>
<gene>
    <name evidence="1" type="ORF">O4N78_07375</name>
</gene>
<dbReference type="InterPro" id="IPR010866">
    <property type="entry name" value="A-2_8-polyST"/>
</dbReference>
<reference evidence="1" key="1">
    <citation type="submission" date="2022-12" db="EMBL/GenBank/DDBJ databases">
        <title>Genome of R. gnavus strain RSHDN_120.</title>
        <authorList>
            <person name="Abdugheni R."/>
        </authorList>
    </citation>
    <scope>NUCLEOTIDE SEQUENCE</scope>
    <source>
        <strain evidence="1">RSHDN_120</strain>
    </source>
</reference>
<dbReference type="EMBL" id="JAPZEG010000007">
    <property type="protein sequence ID" value="MDE1203395.1"/>
    <property type="molecule type" value="Genomic_DNA"/>
</dbReference>
<dbReference type="Pfam" id="PF07388">
    <property type="entry name" value="A-2_8-polyST"/>
    <property type="match status" value="1"/>
</dbReference>